<feature type="transmembrane region" description="Helical" evidence="1">
    <location>
        <begin position="33"/>
        <end position="52"/>
    </location>
</feature>
<keyword evidence="1" id="KW-0472">Membrane</keyword>
<evidence type="ECO:0000256" key="1">
    <source>
        <dbReference type="SAM" id="Phobius"/>
    </source>
</evidence>
<dbReference type="AlphaFoldDB" id="A0A1T5DVY7"/>
<organism evidence="2 3">
    <name type="scientific">Soonwooa buanensis</name>
    <dbReference type="NCBI Taxonomy" id="619805"/>
    <lineage>
        <taxon>Bacteria</taxon>
        <taxon>Pseudomonadati</taxon>
        <taxon>Bacteroidota</taxon>
        <taxon>Flavobacteriia</taxon>
        <taxon>Flavobacteriales</taxon>
        <taxon>Weeksellaceae</taxon>
        <taxon>Chryseobacterium group</taxon>
        <taxon>Soonwooa</taxon>
    </lineage>
</organism>
<keyword evidence="1" id="KW-1133">Transmembrane helix</keyword>
<accession>A0A1T5DVY7</accession>
<evidence type="ECO:0000313" key="2">
    <source>
        <dbReference type="EMBL" id="SKB75716.1"/>
    </source>
</evidence>
<sequence>MIGVGNPAIIYLLLIFLIISCIIWLVISIIKKYTVGKIVSTILILLFAFPFMDDFYRSYERKNNVIKDLQTLNLRLNDKFSIIENYESYIFGGNLQHFSIEISDKDQEKIINQIVNSKNFQEKKNENYVFLDNDYNDNREYLINYKYPQYYTRKIKTKIDGKMLAIDLEIGLKDHVLKYSKWEK</sequence>
<protein>
    <submittedName>
        <fullName evidence="2">Uncharacterized protein</fullName>
    </submittedName>
</protein>
<reference evidence="2 3" key="1">
    <citation type="submission" date="2017-02" db="EMBL/GenBank/DDBJ databases">
        <authorList>
            <person name="Peterson S.W."/>
        </authorList>
    </citation>
    <scope>NUCLEOTIDE SEQUENCE [LARGE SCALE GENOMIC DNA]</scope>
    <source>
        <strain evidence="2 3">DSM 22323</strain>
    </source>
</reference>
<gene>
    <name evidence="2" type="ORF">SAMN05660477_01061</name>
</gene>
<name>A0A1T5DVY7_9FLAO</name>
<dbReference type="Proteomes" id="UP000191112">
    <property type="component" value="Unassembled WGS sequence"/>
</dbReference>
<evidence type="ECO:0000313" key="3">
    <source>
        <dbReference type="Proteomes" id="UP000191112"/>
    </source>
</evidence>
<feature type="transmembrane region" description="Helical" evidence="1">
    <location>
        <begin position="9"/>
        <end position="27"/>
    </location>
</feature>
<dbReference type="STRING" id="619805.SAMN05660477_01061"/>
<keyword evidence="1" id="KW-0812">Transmembrane</keyword>
<proteinExistence type="predicted"/>
<keyword evidence="3" id="KW-1185">Reference proteome</keyword>
<dbReference type="EMBL" id="FUYZ01000002">
    <property type="protein sequence ID" value="SKB75716.1"/>
    <property type="molecule type" value="Genomic_DNA"/>
</dbReference>